<protein>
    <submittedName>
        <fullName evidence="1">Uncharacterized protein</fullName>
    </submittedName>
</protein>
<sequence length="117" mass="13730">MELVEAVLRLREEYPRWGKDKLVVLLHHDSFDCSASTVGRILHRLKERGVLIEPLPNHISARKRQWQRPYAVRKPKEYEAKEPGDIVEVDTLDVRPLPGMILKHFTARDVISRWDVL</sequence>
<proteinExistence type="predicted"/>
<accession>X1LWA1</accession>
<comment type="caution">
    <text evidence="1">The sequence shown here is derived from an EMBL/GenBank/DDBJ whole genome shotgun (WGS) entry which is preliminary data.</text>
</comment>
<organism evidence="1">
    <name type="scientific">marine sediment metagenome</name>
    <dbReference type="NCBI Taxonomy" id="412755"/>
    <lineage>
        <taxon>unclassified sequences</taxon>
        <taxon>metagenomes</taxon>
        <taxon>ecological metagenomes</taxon>
    </lineage>
</organism>
<name>X1LWA1_9ZZZZ</name>
<evidence type="ECO:0000313" key="1">
    <source>
        <dbReference type="EMBL" id="GAI23662.1"/>
    </source>
</evidence>
<dbReference type="EMBL" id="BARV01017465">
    <property type="protein sequence ID" value="GAI23662.1"/>
    <property type="molecule type" value="Genomic_DNA"/>
</dbReference>
<feature type="non-terminal residue" evidence="1">
    <location>
        <position position="117"/>
    </location>
</feature>
<reference evidence="1" key="1">
    <citation type="journal article" date="2014" name="Front. Microbiol.">
        <title>High frequency of phylogenetically diverse reductive dehalogenase-homologous genes in deep subseafloor sedimentary metagenomes.</title>
        <authorList>
            <person name="Kawai M."/>
            <person name="Futagami T."/>
            <person name="Toyoda A."/>
            <person name="Takaki Y."/>
            <person name="Nishi S."/>
            <person name="Hori S."/>
            <person name="Arai W."/>
            <person name="Tsubouchi T."/>
            <person name="Morono Y."/>
            <person name="Uchiyama I."/>
            <person name="Ito T."/>
            <person name="Fujiyama A."/>
            <person name="Inagaki F."/>
            <person name="Takami H."/>
        </authorList>
    </citation>
    <scope>NUCLEOTIDE SEQUENCE</scope>
    <source>
        <strain evidence="1">Expedition CK06-06</strain>
    </source>
</reference>
<gene>
    <name evidence="1" type="ORF">S06H3_29760</name>
</gene>
<dbReference type="AlphaFoldDB" id="X1LWA1"/>